<protein>
    <submittedName>
        <fullName evidence="2">Methyltransferase, FkbM family</fullName>
    </submittedName>
</protein>
<dbReference type="RefSeq" id="WP_090170978.1">
    <property type="nucleotide sequence ID" value="NZ_FOFB01000021.1"/>
</dbReference>
<accession>A0A1H9KNQ8</accession>
<dbReference type="InterPro" id="IPR029063">
    <property type="entry name" value="SAM-dependent_MTases_sf"/>
</dbReference>
<reference evidence="3" key="1">
    <citation type="submission" date="2016-10" db="EMBL/GenBank/DDBJ databases">
        <authorList>
            <person name="Varghese N."/>
            <person name="Submissions S."/>
        </authorList>
    </citation>
    <scope>NUCLEOTIDE SEQUENCE [LARGE SCALE GENOMIC DNA]</scope>
    <source>
        <strain evidence="3">DSM 24740</strain>
    </source>
</reference>
<dbReference type="InterPro" id="IPR052514">
    <property type="entry name" value="SAM-dependent_MTase"/>
</dbReference>
<evidence type="ECO:0000313" key="2">
    <source>
        <dbReference type="EMBL" id="SER00774.1"/>
    </source>
</evidence>
<evidence type="ECO:0000313" key="3">
    <source>
        <dbReference type="Proteomes" id="UP000199021"/>
    </source>
</evidence>
<evidence type="ECO:0000259" key="1">
    <source>
        <dbReference type="Pfam" id="PF05050"/>
    </source>
</evidence>
<dbReference type="Gene3D" id="3.40.50.150">
    <property type="entry name" value="Vaccinia Virus protein VP39"/>
    <property type="match status" value="1"/>
</dbReference>
<dbReference type="InterPro" id="IPR006342">
    <property type="entry name" value="FkbM_mtfrase"/>
</dbReference>
<dbReference type="InParanoid" id="A0A1H9KNQ8"/>
<name>A0A1H9KNQ8_9BACT</name>
<keyword evidence="2" id="KW-0489">Methyltransferase</keyword>
<proteinExistence type="predicted"/>
<keyword evidence="2" id="KW-0808">Transferase</keyword>
<dbReference type="AlphaFoldDB" id="A0A1H9KNQ8"/>
<dbReference type="NCBIfam" id="TIGR01444">
    <property type="entry name" value="fkbM_fam"/>
    <property type="match status" value="1"/>
</dbReference>
<dbReference type="PANTHER" id="PTHR34203:SF13">
    <property type="entry name" value="EXPRESSED PROTEIN"/>
    <property type="match status" value="1"/>
</dbReference>
<dbReference type="GO" id="GO:0032259">
    <property type="term" value="P:methylation"/>
    <property type="evidence" value="ECO:0007669"/>
    <property type="project" value="UniProtKB-KW"/>
</dbReference>
<gene>
    <name evidence="2" type="ORF">SAMN05444359_12149</name>
</gene>
<dbReference type="SUPFAM" id="SSF53335">
    <property type="entry name" value="S-adenosyl-L-methionine-dependent methyltransferases"/>
    <property type="match status" value="1"/>
</dbReference>
<dbReference type="STRING" id="478744.SAMN05444359_12149"/>
<dbReference type="GO" id="GO:0008168">
    <property type="term" value="F:methyltransferase activity"/>
    <property type="evidence" value="ECO:0007669"/>
    <property type="project" value="UniProtKB-KW"/>
</dbReference>
<dbReference type="Pfam" id="PF05050">
    <property type="entry name" value="Methyltransf_21"/>
    <property type="match status" value="1"/>
</dbReference>
<keyword evidence="3" id="KW-1185">Reference proteome</keyword>
<dbReference type="PANTHER" id="PTHR34203">
    <property type="entry name" value="METHYLTRANSFERASE, FKBM FAMILY PROTEIN"/>
    <property type="match status" value="1"/>
</dbReference>
<feature type="domain" description="Methyltransferase FkbM" evidence="1">
    <location>
        <begin position="62"/>
        <end position="223"/>
    </location>
</feature>
<sequence>MKDRIRQFLLGEKKDFQRLCRESGVTLDYQLNRQGVSVAKAIFRGREYADYFPFYEEATVVDIGAHFGYFALFAAGNLAPSAKIFAVEAEESNVEVLKANVTTNNCQNISIHHLAMAGKSGERTLHRSRAENNSLLQNYALLDGRSAGVPVRAVSLGAFMEQNGLDRIDFLKMDCEGAEYEILLNADKELLAKIETISMEFHDMKALENSSWKLVEKLRSSGFQIVKYVHEPTRRNLNYGKLIGTRRLS</sequence>
<dbReference type="OrthoDB" id="9785375at2"/>
<dbReference type="Proteomes" id="UP000199021">
    <property type="component" value="Unassembled WGS sequence"/>
</dbReference>
<dbReference type="EMBL" id="FOFB01000021">
    <property type="protein sequence ID" value="SER00774.1"/>
    <property type="molecule type" value="Genomic_DNA"/>
</dbReference>
<organism evidence="2 3">
    <name type="scientific">Neolewinella agarilytica</name>
    <dbReference type="NCBI Taxonomy" id="478744"/>
    <lineage>
        <taxon>Bacteria</taxon>
        <taxon>Pseudomonadati</taxon>
        <taxon>Bacteroidota</taxon>
        <taxon>Saprospiria</taxon>
        <taxon>Saprospirales</taxon>
        <taxon>Lewinellaceae</taxon>
        <taxon>Neolewinella</taxon>
    </lineage>
</organism>